<feature type="transmembrane region" description="Helical" evidence="1">
    <location>
        <begin position="90"/>
        <end position="109"/>
    </location>
</feature>
<dbReference type="RefSeq" id="WP_344738900.1">
    <property type="nucleotide sequence ID" value="NZ_BAAAYU010000005.1"/>
</dbReference>
<keyword evidence="1" id="KW-0472">Membrane</keyword>
<feature type="transmembrane region" description="Helical" evidence="1">
    <location>
        <begin position="43"/>
        <end position="69"/>
    </location>
</feature>
<proteinExistence type="predicted"/>
<dbReference type="EMBL" id="BAAAYU010000005">
    <property type="protein sequence ID" value="GAA3639786.1"/>
    <property type="molecule type" value="Genomic_DNA"/>
</dbReference>
<comment type="caution">
    <text evidence="2">The sequence shown here is derived from an EMBL/GenBank/DDBJ whole genome shotgun (WGS) entry which is preliminary data.</text>
</comment>
<keyword evidence="1" id="KW-1133">Transmembrane helix</keyword>
<evidence type="ECO:0000256" key="1">
    <source>
        <dbReference type="SAM" id="Phobius"/>
    </source>
</evidence>
<keyword evidence="3" id="KW-1185">Reference proteome</keyword>
<sequence>MGYSERNIWSQLIASVVGTAVYLSLVLPQLGSTPVDEIDWVWPMVWVIVGAIALSIVVSIVWGIVAGAVDPEEEHRADQRDREIEWFGDRVGQSLLALGGLGGLVLAMVEADWFWIGNAIYLGFFLSASLSGIARLVAYRRGFQ</sequence>
<evidence type="ECO:0000313" key="3">
    <source>
        <dbReference type="Proteomes" id="UP001501697"/>
    </source>
</evidence>
<evidence type="ECO:0000313" key="2">
    <source>
        <dbReference type="EMBL" id="GAA3639786.1"/>
    </source>
</evidence>
<protein>
    <recommendedName>
        <fullName evidence="4">MFS transporter</fullName>
    </recommendedName>
</protein>
<accession>A0ABP7ATL1</accession>
<gene>
    <name evidence="2" type="ORF">GCM10022200_24100</name>
</gene>
<name>A0ABP7ATL1_9MICO</name>
<feature type="transmembrane region" description="Helical" evidence="1">
    <location>
        <begin position="12"/>
        <end position="31"/>
    </location>
</feature>
<feature type="transmembrane region" description="Helical" evidence="1">
    <location>
        <begin position="115"/>
        <end position="138"/>
    </location>
</feature>
<dbReference type="Proteomes" id="UP001501697">
    <property type="component" value="Unassembled WGS sequence"/>
</dbReference>
<evidence type="ECO:0008006" key="4">
    <source>
        <dbReference type="Google" id="ProtNLM"/>
    </source>
</evidence>
<reference evidence="3" key="1">
    <citation type="journal article" date="2019" name="Int. J. Syst. Evol. Microbiol.">
        <title>The Global Catalogue of Microorganisms (GCM) 10K type strain sequencing project: providing services to taxonomists for standard genome sequencing and annotation.</title>
        <authorList>
            <consortium name="The Broad Institute Genomics Platform"/>
            <consortium name="The Broad Institute Genome Sequencing Center for Infectious Disease"/>
            <person name="Wu L."/>
            <person name="Ma J."/>
        </authorList>
    </citation>
    <scope>NUCLEOTIDE SEQUENCE [LARGE SCALE GENOMIC DNA]</scope>
    <source>
        <strain evidence="3">JCM 16544</strain>
    </source>
</reference>
<organism evidence="2 3">
    <name type="scientific">Microbacterium awajiense</name>
    <dbReference type="NCBI Taxonomy" id="415214"/>
    <lineage>
        <taxon>Bacteria</taxon>
        <taxon>Bacillati</taxon>
        <taxon>Actinomycetota</taxon>
        <taxon>Actinomycetes</taxon>
        <taxon>Micrococcales</taxon>
        <taxon>Microbacteriaceae</taxon>
        <taxon>Microbacterium</taxon>
    </lineage>
</organism>
<keyword evidence="1" id="KW-0812">Transmembrane</keyword>